<reference evidence="1 2" key="1">
    <citation type="submission" date="2020-12" db="EMBL/GenBank/DDBJ databases">
        <title>Whole genome sequencing of Lactobacillus plantarum PC518.</title>
        <authorList>
            <person name="Guo Q."/>
        </authorList>
    </citation>
    <scope>NUCLEOTIDE SEQUENCE [LARGE SCALE GENOMIC DNA]</scope>
    <source>
        <strain evidence="1 2">PC518</strain>
    </source>
</reference>
<dbReference type="AlphaFoldDB" id="A0AAX1KDP3"/>
<evidence type="ECO:0000313" key="2">
    <source>
        <dbReference type="Proteomes" id="UP000595466"/>
    </source>
</evidence>
<evidence type="ECO:0000313" key="1">
    <source>
        <dbReference type="EMBL" id="QQM62464.1"/>
    </source>
</evidence>
<proteinExistence type="predicted"/>
<gene>
    <name evidence="1" type="ORF">JH395_04985</name>
</gene>
<dbReference type="EMBL" id="CP066817">
    <property type="protein sequence ID" value="QQM62464.1"/>
    <property type="molecule type" value="Genomic_DNA"/>
</dbReference>
<protein>
    <submittedName>
        <fullName evidence="1">Uncharacterized protein</fullName>
    </submittedName>
</protein>
<sequence length="71" mass="8371">MAKMIRSKYGYEPPEWVQADARLDKWYKDKKRRAKQHGAFSLEKSVNKKPFKRTVKQAHISSPALFDCTQD</sequence>
<dbReference type="RefSeq" id="WP_054395966.1">
    <property type="nucleotide sequence ID" value="NZ_CP028261.1"/>
</dbReference>
<accession>A0AAX1KDP3</accession>
<name>A0AAX1KDP3_LACPN</name>
<organism evidence="1 2">
    <name type="scientific">Lactiplantibacillus plantarum</name>
    <name type="common">Lactobacillus plantarum</name>
    <dbReference type="NCBI Taxonomy" id="1590"/>
    <lineage>
        <taxon>Bacteria</taxon>
        <taxon>Bacillati</taxon>
        <taxon>Bacillota</taxon>
        <taxon>Bacilli</taxon>
        <taxon>Lactobacillales</taxon>
        <taxon>Lactobacillaceae</taxon>
        <taxon>Lactiplantibacillus</taxon>
    </lineage>
</organism>
<dbReference type="Proteomes" id="UP000595466">
    <property type="component" value="Chromosome"/>
</dbReference>